<dbReference type="InterPro" id="IPR044974">
    <property type="entry name" value="Disease_R_plants"/>
</dbReference>
<gene>
    <name evidence="5" type="ORF">CKAN_02435300</name>
</gene>
<feature type="domain" description="Disease resistance protein winged helix" evidence="3">
    <location>
        <begin position="119"/>
        <end position="190"/>
    </location>
</feature>
<protein>
    <submittedName>
        <fullName evidence="5">Disease resistance protein RPM1-like protein</fullName>
    </submittedName>
</protein>
<dbReference type="Gene3D" id="3.80.10.10">
    <property type="entry name" value="Ribonuclease Inhibitor"/>
    <property type="match status" value="1"/>
</dbReference>
<dbReference type="STRING" id="337451.A0A3S3NV47"/>
<evidence type="ECO:0000256" key="1">
    <source>
        <dbReference type="ARBA" id="ARBA00022737"/>
    </source>
</evidence>
<keyword evidence="6" id="KW-1185">Reference proteome</keyword>
<dbReference type="AlphaFoldDB" id="A0A3S3NV47"/>
<comment type="caution">
    <text evidence="5">The sequence shown here is derived from an EMBL/GenBank/DDBJ whole genome shotgun (WGS) entry which is preliminary data.</text>
</comment>
<organism evidence="5 6">
    <name type="scientific">Cinnamomum micranthum f. kanehirae</name>
    <dbReference type="NCBI Taxonomy" id="337451"/>
    <lineage>
        <taxon>Eukaryota</taxon>
        <taxon>Viridiplantae</taxon>
        <taxon>Streptophyta</taxon>
        <taxon>Embryophyta</taxon>
        <taxon>Tracheophyta</taxon>
        <taxon>Spermatophyta</taxon>
        <taxon>Magnoliopsida</taxon>
        <taxon>Magnoliidae</taxon>
        <taxon>Laurales</taxon>
        <taxon>Lauraceae</taxon>
        <taxon>Cinnamomum</taxon>
    </lineage>
</organism>
<dbReference type="SUPFAM" id="SSF52058">
    <property type="entry name" value="L domain-like"/>
    <property type="match status" value="1"/>
</dbReference>
<dbReference type="Gene3D" id="1.10.8.430">
    <property type="entry name" value="Helical domain of apoptotic protease-activating factors"/>
    <property type="match status" value="1"/>
</dbReference>
<evidence type="ECO:0000313" key="5">
    <source>
        <dbReference type="EMBL" id="RWR95032.1"/>
    </source>
</evidence>
<reference evidence="5 6" key="1">
    <citation type="journal article" date="2019" name="Nat. Plants">
        <title>Stout camphor tree genome fills gaps in understanding of flowering plant genome evolution.</title>
        <authorList>
            <person name="Chaw S.M."/>
            <person name="Liu Y.C."/>
            <person name="Wu Y.W."/>
            <person name="Wang H.Y."/>
            <person name="Lin C.I."/>
            <person name="Wu C.S."/>
            <person name="Ke H.M."/>
            <person name="Chang L.Y."/>
            <person name="Hsu C.Y."/>
            <person name="Yang H.T."/>
            <person name="Sudianto E."/>
            <person name="Hsu M.H."/>
            <person name="Wu K.P."/>
            <person name="Wang L.N."/>
            <person name="Leebens-Mack J.H."/>
            <person name="Tsai I.J."/>
        </authorList>
    </citation>
    <scope>NUCLEOTIDE SEQUENCE [LARGE SCALE GENOMIC DNA]</scope>
    <source>
        <strain evidence="6">cv. Chaw 1501</strain>
        <tissue evidence="5">Young leaves</tissue>
    </source>
</reference>
<evidence type="ECO:0000256" key="2">
    <source>
        <dbReference type="ARBA" id="ARBA00022821"/>
    </source>
</evidence>
<feature type="domain" description="Disease resistance R13L4/SHOC-2-like LRR" evidence="4">
    <location>
        <begin position="235"/>
        <end position="541"/>
    </location>
</feature>
<keyword evidence="1" id="KW-0677">Repeat</keyword>
<dbReference type="InterPro" id="IPR032675">
    <property type="entry name" value="LRR_dom_sf"/>
</dbReference>
<sequence length="563" mass="63816">MLKVTERFIILNLCNCKKLGTCFLRKHFLRNRPTEPFPNQLDDLSCEIVERCEGLPLAIVLVCSLLRSKSPNLIEWKKVHSNLASESSKDSYKYAMKTLSFSYSCLPHNLKSCLLYLGIFPEGQFIKCMRLIRLWMAEGFIEGNDFKTMEEVADDYLKELLNHSVIQVAERSHYGRVISYKVHPLMREFILWKSKEVNFCVLSANKIVSNTEKCRRLSIDEGMKKDDLRASTLSHVRSFFAFGAAKSSISEVFLKFKFLKVLDLENAPLENFPELLTELFFLRYLSLENTKIKWLPKSLGKLVNLETLNLKGTFVCDLPRTIVKLQNMHNLLVCHYDMKAPPFYSMKAVKLPAGIDCLKSLQKLSYIKANSKRGTISELGKLTQLRRLGVVGVKKKYGRNLCASIANMKNLLSFSVRSAVADELLDLEHLETPPPGLRGLFLGGCLKKLPQWIFELQNLARLTLGWSKFEEDPFPLLSSLPALVELKIIEAYSGGVLSCGEYSKGRRGFPNLKSLCLRGLPQLESIDVTGGALASLVKLEIGCCGALKMLPPGRLETMDWHFH</sequence>
<dbReference type="Gene3D" id="1.10.10.10">
    <property type="entry name" value="Winged helix-like DNA-binding domain superfamily/Winged helix DNA-binding domain"/>
    <property type="match status" value="1"/>
</dbReference>
<evidence type="ECO:0000313" key="6">
    <source>
        <dbReference type="Proteomes" id="UP000283530"/>
    </source>
</evidence>
<dbReference type="GO" id="GO:0098542">
    <property type="term" value="P:defense response to other organism"/>
    <property type="evidence" value="ECO:0007669"/>
    <property type="project" value="TreeGrafter"/>
</dbReference>
<name>A0A3S3NV47_9MAGN</name>
<dbReference type="InterPro" id="IPR042197">
    <property type="entry name" value="Apaf_helical"/>
</dbReference>
<dbReference type="Proteomes" id="UP000283530">
    <property type="component" value="Unassembled WGS sequence"/>
</dbReference>
<dbReference type="GO" id="GO:0043531">
    <property type="term" value="F:ADP binding"/>
    <property type="evidence" value="ECO:0007669"/>
    <property type="project" value="InterPro"/>
</dbReference>
<evidence type="ECO:0000259" key="3">
    <source>
        <dbReference type="Pfam" id="PF23559"/>
    </source>
</evidence>
<dbReference type="Pfam" id="PF23598">
    <property type="entry name" value="LRR_14"/>
    <property type="match status" value="1"/>
</dbReference>
<keyword evidence="2" id="KW-0611">Plant defense</keyword>
<dbReference type="InterPro" id="IPR058922">
    <property type="entry name" value="WHD_DRP"/>
</dbReference>
<dbReference type="SUPFAM" id="SSF52540">
    <property type="entry name" value="P-loop containing nucleoside triphosphate hydrolases"/>
    <property type="match status" value="1"/>
</dbReference>
<dbReference type="InterPro" id="IPR055414">
    <property type="entry name" value="LRR_R13L4/SHOC2-like"/>
</dbReference>
<dbReference type="InterPro" id="IPR036388">
    <property type="entry name" value="WH-like_DNA-bd_sf"/>
</dbReference>
<dbReference type="PANTHER" id="PTHR23155">
    <property type="entry name" value="DISEASE RESISTANCE PROTEIN RP"/>
    <property type="match status" value="1"/>
</dbReference>
<dbReference type="OrthoDB" id="690341at2759"/>
<dbReference type="PANTHER" id="PTHR23155:SF1205">
    <property type="entry name" value="DISEASE RESISTANCE PROTEIN RPM1"/>
    <property type="match status" value="1"/>
</dbReference>
<dbReference type="EMBL" id="QPKB01000011">
    <property type="protein sequence ID" value="RWR95032.1"/>
    <property type="molecule type" value="Genomic_DNA"/>
</dbReference>
<dbReference type="FunFam" id="1.10.10.10:FF:000322">
    <property type="entry name" value="Probable disease resistance protein At1g63360"/>
    <property type="match status" value="1"/>
</dbReference>
<accession>A0A3S3NV47</accession>
<evidence type="ECO:0000259" key="4">
    <source>
        <dbReference type="Pfam" id="PF23598"/>
    </source>
</evidence>
<proteinExistence type="predicted"/>
<dbReference type="Pfam" id="PF23559">
    <property type="entry name" value="WHD_DRP"/>
    <property type="match status" value="1"/>
</dbReference>
<dbReference type="InterPro" id="IPR027417">
    <property type="entry name" value="P-loop_NTPase"/>
</dbReference>